<feature type="region of interest" description="Disordered" evidence="2">
    <location>
        <begin position="602"/>
        <end position="638"/>
    </location>
</feature>
<feature type="domain" description="Integrase catalytic" evidence="4">
    <location>
        <begin position="410"/>
        <end position="505"/>
    </location>
</feature>
<dbReference type="GO" id="GO:0003676">
    <property type="term" value="F:nucleic acid binding"/>
    <property type="evidence" value="ECO:0007669"/>
    <property type="project" value="InterPro"/>
</dbReference>
<dbReference type="PANTHER" id="PTHR11439:SF517">
    <property type="entry name" value="CYSTEINE-RICH RLK (RECEPTOR-LIKE PROTEIN KINASE) 8"/>
    <property type="match status" value="1"/>
</dbReference>
<reference evidence="5 6" key="1">
    <citation type="submission" date="2020-12" db="EMBL/GenBank/DDBJ databases">
        <title>Concerted genomic and epigenomic changes stabilize Arabidopsis allopolyploids.</title>
        <authorList>
            <person name="Chen Z."/>
        </authorList>
    </citation>
    <scope>NUCLEOTIDE SEQUENCE [LARGE SCALE GENOMIC DNA]</scope>
    <source>
        <strain evidence="5">Allo738</strain>
        <tissue evidence="5">Leaf</tissue>
    </source>
</reference>
<comment type="caution">
    <text evidence="5">The sequence shown here is derived from an EMBL/GenBank/DDBJ whole genome shotgun (WGS) entry which is preliminary data.</text>
</comment>
<dbReference type="Pfam" id="PF07727">
    <property type="entry name" value="RVT_2"/>
    <property type="match status" value="1"/>
</dbReference>
<dbReference type="InterPro" id="IPR057670">
    <property type="entry name" value="SH3_retrovirus"/>
</dbReference>
<organism evidence="5 6">
    <name type="scientific">Arabidopsis thaliana x Arabidopsis arenosa</name>
    <dbReference type="NCBI Taxonomy" id="1240361"/>
    <lineage>
        <taxon>Eukaryota</taxon>
        <taxon>Viridiplantae</taxon>
        <taxon>Streptophyta</taxon>
        <taxon>Embryophyta</taxon>
        <taxon>Tracheophyta</taxon>
        <taxon>Spermatophyta</taxon>
        <taxon>Magnoliopsida</taxon>
        <taxon>eudicotyledons</taxon>
        <taxon>Gunneridae</taxon>
        <taxon>Pentapetalae</taxon>
        <taxon>rosids</taxon>
        <taxon>malvids</taxon>
        <taxon>Brassicales</taxon>
        <taxon>Brassicaceae</taxon>
        <taxon>Camelineae</taxon>
        <taxon>Arabidopsis</taxon>
    </lineage>
</organism>
<protein>
    <submittedName>
        <fullName evidence="5">Integrase catalytic core</fullName>
    </submittedName>
</protein>
<keyword evidence="6" id="KW-1185">Reference proteome</keyword>
<sequence length="1110" mass="127363">MKDHQVKHFLFQAIDRTVFEQILDRRTSKVIWDSMKRKFGGNERVKRSLLNTLRREFEVLAMKMNETIDDYFGRVMAVSNKMRSNGEEMPDSKIVEKILRTLTEKFIYVVVSIEESKDTGSMSIDELQSSLSVHEQKFKKTPLEEEMQALNVNVRGRGRGFFRGRGRGREGRGEGRGRVFNKAMVECYKCHNLGHFQYECSKWNSEAHYAELDEKEEVLLMAYVELHGAQRSDAWFVDSGCSNHMCGEKGMFSELDTNFTHHVKLGNNHKLNVVGKGVVKFVLKGVTYAVSDVYYVPELRNNLLSVGQLQEKGLDVLFKGGEQKTCSIFHPQIGKIAESIMSANRMYVLIAETCGSEEEKCLKIDVSDKTELWHHRYGHLSYTEKSEAFHHFKLFKVFVEKQTGMFIKCLRTDRGGEYNSGEFKEFCDKHGIKRQLTTAYTPQQNGLAERKNRTIMNMVRTVLQEKEIPRSFWPEAVQWANHVLNRSPTVAVKDKTPEEAWSDKKPSVEHFKIFGCVGHVHISDVKRTKLDDKSVKYILLGYNSESKAFKMYDPVEKRIHISRDVIFEEEKKWSWKENVSAEHDIELEWENDQIGEMNEQGDENVAEAEENDAENENVEEEAQNQTVQPQPQIGETRVRRKPIWAADYTSGDELSDAEEEINMAKVDNLNVDHLAFMIIADPTNFQEAAKQQKWREAMDAEMSYIEKNQTWSLTSLPNGAKAIGVKWIYKTKFNELGEVDKFKARLVVKGYAQEYGVDYTEVFAPVARMDTVRMILAVAAHRGWGVYQLDVKSAFLHGELEEDVYVEQPQGYEISEKEEMVYKLHKALYGLKQAPRAWFSRIEAYFIKEGFTSSPNEQTLFIKKIGGNILIVSVYVDDLLFTGNNDELLEKFKCSMKREFDMTDLGKMRYFLGIEVIQKPEEGIFICQMKYAAEIIDRFGMQHHNPVCNPIVPGQKISRDEAGEKIDSTLYKQMVGSLMYLTATRPDLMFVVCLISRFMASPTQLHLAVARRVLRYLKGTLECGIWYKRGSVSDLVAYTDSDYAGDIDDSKSTSGYVFLMSGGVVAWSSRKQHIVTISTTEAEYVAAVACACQAIWMRRILRAGPSLFAA</sequence>
<evidence type="ECO:0000256" key="1">
    <source>
        <dbReference type="PROSITE-ProRule" id="PRU00047"/>
    </source>
</evidence>
<dbReference type="InterPro" id="IPR013103">
    <property type="entry name" value="RVT_2"/>
</dbReference>
<evidence type="ECO:0000313" key="5">
    <source>
        <dbReference type="EMBL" id="KAG7543838.1"/>
    </source>
</evidence>
<name>A0A8T1YD20_9BRAS</name>
<dbReference type="GO" id="GO:0008270">
    <property type="term" value="F:zinc ion binding"/>
    <property type="evidence" value="ECO:0007669"/>
    <property type="project" value="UniProtKB-KW"/>
</dbReference>
<dbReference type="PROSITE" id="PS50158">
    <property type="entry name" value="ZF_CCHC"/>
    <property type="match status" value="1"/>
</dbReference>
<feature type="compositionally biased region" description="Acidic residues" evidence="2">
    <location>
        <begin position="602"/>
        <end position="622"/>
    </location>
</feature>
<dbReference type="GO" id="GO:0015074">
    <property type="term" value="P:DNA integration"/>
    <property type="evidence" value="ECO:0007669"/>
    <property type="project" value="InterPro"/>
</dbReference>
<dbReference type="EMBL" id="JAEFBK010000012">
    <property type="protein sequence ID" value="KAG7543838.1"/>
    <property type="molecule type" value="Genomic_DNA"/>
</dbReference>
<keyword evidence="1" id="KW-0479">Metal-binding</keyword>
<dbReference type="InterPro" id="IPR054722">
    <property type="entry name" value="PolX-like_BBD"/>
</dbReference>
<proteinExistence type="predicted"/>
<dbReference type="Proteomes" id="UP000694240">
    <property type="component" value="Chromosome 12"/>
</dbReference>
<keyword evidence="1" id="KW-0863">Zinc-finger</keyword>
<dbReference type="Pfam" id="PF25597">
    <property type="entry name" value="SH3_retrovirus"/>
    <property type="match status" value="1"/>
</dbReference>
<keyword evidence="1" id="KW-0862">Zinc</keyword>
<dbReference type="PANTHER" id="PTHR11439">
    <property type="entry name" value="GAG-POL-RELATED RETROTRANSPOSON"/>
    <property type="match status" value="1"/>
</dbReference>
<evidence type="ECO:0000256" key="2">
    <source>
        <dbReference type="SAM" id="MobiDB-lite"/>
    </source>
</evidence>
<dbReference type="InterPro" id="IPR001878">
    <property type="entry name" value="Znf_CCHC"/>
</dbReference>
<evidence type="ECO:0000259" key="4">
    <source>
        <dbReference type="PROSITE" id="PS50994"/>
    </source>
</evidence>
<evidence type="ECO:0000259" key="3">
    <source>
        <dbReference type="PROSITE" id="PS50158"/>
    </source>
</evidence>
<evidence type="ECO:0000313" key="6">
    <source>
        <dbReference type="Proteomes" id="UP000694240"/>
    </source>
</evidence>
<feature type="compositionally biased region" description="Polar residues" evidence="2">
    <location>
        <begin position="623"/>
        <end position="633"/>
    </location>
</feature>
<dbReference type="Pfam" id="PF22936">
    <property type="entry name" value="Pol_BBD"/>
    <property type="match status" value="1"/>
</dbReference>
<dbReference type="InterPro" id="IPR001584">
    <property type="entry name" value="Integrase_cat-core"/>
</dbReference>
<dbReference type="AlphaFoldDB" id="A0A8T1YD20"/>
<feature type="domain" description="CCHC-type" evidence="3">
    <location>
        <begin position="187"/>
        <end position="202"/>
    </location>
</feature>
<dbReference type="CDD" id="cd09272">
    <property type="entry name" value="RNase_HI_RT_Ty1"/>
    <property type="match status" value="1"/>
</dbReference>
<dbReference type="PROSITE" id="PS50994">
    <property type="entry name" value="INTEGRASE"/>
    <property type="match status" value="1"/>
</dbReference>
<gene>
    <name evidence="5" type="ORF">ISN45_Aa07g037190</name>
</gene>
<dbReference type="Pfam" id="PF14223">
    <property type="entry name" value="Retrotran_gag_2"/>
    <property type="match status" value="1"/>
</dbReference>
<accession>A0A8T1YD20</accession>